<keyword evidence="3 6" id="KW-0564">Palmitate</keyword>
<accession>A0A9X3EBF1</accession>
<dbReference type="Proteomes" id="UP001150830">
    <property type="component" value="Unassembled WGS sequence"/>
</dbReference>
<comment type="function">
    <text evidence="6">Together with LptD, is involved in the assembly of lipopolysaccharide (LPS) at the surface of the outer membrane. Required for the proper assembly of LptD. Binds LPS and may serve as the LPS recognition site at the outer membrane.</text>
</comment>
<keyword evidence="5 6" id="KW-0449">Lipoprotein</keyword>
<proteinExistence type="inferred from homology"/>
<dbReference type="PANTHER" id="PTHR38098:SF1">
    <property type="entry name" value="LPS-ASSEMBLY LIPOPROTEIN LPTE"/>
    <property type="match status" value="1"/>
</dbReference>
<evidence type="ECO:0000256" key="6">
    <source>
        <dbReference type="HAMAP-Rule" id="MF_01186"/>
    </source>
</evidence>
<comment type="subcellular location">
    <subcellularLocation>
        <location evidence="6">Cell outer membrane</location>
        <topology evidence="6">Lipid-anchor</topology>
    </subcellularLocation>
</comment>
<keyword evidence="4 6" id="KW-0998">Cell outer membrane</keyword>
<dbReference type="GO" id="GO:0015920">
    <property type="term" value="P:lipopolysaccharide transport"/>
    <property type="evidence" value="ECO:0007669"/>
    <property type="project" value="TreeGrafter"/>
</dbReference>
<keyword evidence="1 6" id="KW-0732">Signal</keyword>
<name>A0A9X3EBF1_9GAMM</name>
<evidence type="ECO:0000313" key="8">
    <source>
        <dbReference type="Proteomes" id="UP001150830"/>
    </source>
</evidence>
<dbReference type="EMBL" id="JAPNOA010000016">
    <property type="protein sequence ID" value="MCY0964469.1"/>
    <property type="molecule type" value="Genomic_DNA"/>
</dbReference>
<comment type="similarity">
    <text evidence="6">Belongs to the LptE lipoprotein family.</text>
</comment>
<dbReference type="HAMAP" id="MF_01186">
    <property type="entry name" value="LPS_assembly_LptE"/>
    <property type="match status" value="1"/>
</dbReference>
<dbReference type="AlphaFoldDB" id="A0A9X3EBF1"/>
<dbReference type="GO" id="GO:0009279">
    <property type="term" value="C:cell outer membrane"/>
    <property type="evidence" value="ECO:0007669"/>
    <property type="project" value="UniProtKB-SubCell"/>
</dbReference>
<gene>
    <name evidence="6" type="primary">lptE</name>
    <name evidence="7" type="ORF">OUO13_04655</name>
</gene>
<dbReference type="GO" id="GO:0001530">
    <property type="term" value="F:lipopolysaccharide binding"/>
    <property type="evidence" value="ECO:0007669"/>
    <property type="project" value="TreeGrafter"/>
</dbReference>
<dbReference type="RefSeq" id="WP_283172685.1">
    <property type="nucleotide sequence ID" value="NZ_JAPNOA010000016.1"/>
</dbReference>
<keyword evidence="8" id="KW-1185">Reference proteome</keyword>
<evidence type="ECO:0000256" key="3">
    <source>
        <dbReference type="ARBA" id="ARBA00023139"/>
    </source>
</evidence>
<dbReference type="PROSITE" id="PS51257">
    <property type="entry name" value="PROKAR_LIPOPROTEIN"/>
    <property type="match status" value="1"/>
</dbReference>
<organism evidence="7 8">
    <name type="scientific">Parathalassolituus penaei</name>
    <dbReference type="NCBI Taxonomy" id="2997323"/>
    <lineage>
        <taxon>Bacteria</taxon>
        <taxon>Pseudomonadati</taxon>
        <taxon>Pseudomonadota</taxon>
        <taxon>Gammaproteobacteria</taxon>
        <taxon>Oceanospirillales</taxon>
        <taxon>Oceanospirillaceae</taxon>
        <taxon>Parathalassolituus</taxon>
    </lineage>
</organism>
<dbReference type="Gene3D" id="3.30.160.150">
    <property type="entry name" value="Lipoprotein like domain"/>
    <property type="match status" value="1"/>
</dbReference>
<evidence type="ECO:0000256" key="5">
    <source>
        <dbReference type="ARBA" id="ARBA00023288"/>
    </source>
</evidence>
<comment type="subunit">
    <text evidence="6">Component of the lipopolysaccharide transport and assembly complex. Interacts with LptD.</text>
</comment>
<evidence type="ECO:0000256" key="4">
    <source>
        <dbReference type="ARBA" id="ARBA00023237"/>
    </source>
</evidence>
<reference evidence="7" key="1">
    <citation type="submission" date="2022-11" db="EMBL/GenBank/DDBJ databases">
        <title>Parathalassolutuus dongxingensis gen. nov., sp. nov., a novel member of family Oceanospirillaceae isolated from a coastal shrimp pond in Guangxi, China.</title>
        <authorList>
            <person name="Chen H."/>
        </authorList>
    </citation>
    <scope>NUCLEOTIDE SEQUENCE</scope>
    <source>
        <strain evidence="7">G-43</strain>
    </source>
</reference>
<dbReference type="Pfam" id="PF04390">
    <property type="entry name" value="LptE"/>
    <property type="match status" value="1"/>
</dbReference>
<dbReference type="InterPro" id="IPR007485">
    <property type="entry name" value="LPS_assembly_LptE"/>
</dbReference>
<evidence type="ECO:0000313" key="7">
    <source>
        <dbReference type="EMBL" id="MCY0964469.1"/>
    </source>
</evidence>
<dbReference type="GO" id="GO:0043165">
    <property type="term" value="P:Gram-negative-bacterium-type cell outer membrane assembly"/>
    <property type="evidence" value="ECO:0007669"/>
    <property type="project" value="UniProtKB-UniRule"/>
</dbReference>
<dbReference type="GO" id="GO:1990351">
    <property type="term" value="C:transporter complex"/>
    <property type="evidence" value="ECO:0007669"/>
    <property type="project" value="TreeGrafter"/>
</dbReference>
<sequence length="174" mass="19364">MALFKALTGTGRLYAALLLVSTLLVSACGWHLRGDYQPSPAYRNIVVLSDASPELTRILNRQMNLRGWKVATNNQNAPASIHIEPVSYDRRTLTINSAGQIASYELTAELTAHVSHEFYGDTDLVVTAMRRFDNDVNRVIATTTEEAEQKRAIQNELVERLLLRLGALHNPMSS</sequence>
<comment type="caution">
    <text evidence="7">The sequence shown here is derived from an EMBL/GenBank/DDBJ whole genome shotgun (WGS) entry which is preliminary data.</text>
</comment>
<protein>
    <recommendedName>
        <fullName evidence="6">LPS-assembly lipoprotein LptE</fullName>
    </recommendedName>
</protein>
<evidence type="ECO:0000256" key="2">
    <source>
        <dbReference type="ARBA" id="ARBA00023136"/>
    </source>
</evidence>
<dbReference type="PANTHER" id="PTHR38098">
    <property type="entry name" value="LPS-ASSEMBLY LIPOPROTEIN LPTE"/>
    <property type="match status" value="1"/>
</dbReference>
<evidence type="ECO:0000256" key="1">
    <source>
        <dbReference type="ARBA" id="ARBA00022729"/>
    </source>
</evidence>
<keyword evidence="2 6" id="KW-0472">Membrane</keyword>